<reference evidence="2" key="1">
    <citation type="journal article" date="2019" name="Sci. Rep.">
        <title>Draft genome of Tanacetum cinerariifolium, the natural source of mosquito coil.</title>
        <authorList>
            <person name="Yamashiro T."/>
            <person name="Shiraishi A."/>
            <person name="Satake H."/>
            <person name="Nakayama K."/>
        </authorList>
    </citation>
    <scope>NUCLEOTIDE SEQUENCE</scope>
</reference>
<proteinExistence type="predicted"/>
<evidence type="ECO:0000313" key="2">
    <source>
        <dbReference type="EMBL" id="GEY37508.1"/>
    </source>
</evidence>
<feature type="region of interest" description="Disordered" evidence="1">
    <location>
        <begin position="29"/>
        <end position="90"/>
    </location>
</feature>
<comment type="caution">
    <text evidence="2">The sequence shown here is derived from an EMBL/GenBank/DDBJ whole genome shotgun (WGS) entry which is preliminary data.</text>
</comment>
<accession>A0A699HKT2</accession>
<dbReference type="EMBL" id="BKCJ010173298">
    <property type="protein sequence ID" value="GEY37508.1"/>
    <property type="molecule type" value="Genomic_DNA"/>
</dbReference>
<feature type="compositionally biased region" description="Acidic residues" evidence="1">
    <location>
        <begin position="54"/>
        <end position="80"/>
    </location>
</feature>
<feature type="compositionally biased region" description="Basic and acidic residues" evidence="1">
    <location>
        <begin position="32"/>
        <end position="53"/>
    </location>
</feature>
<sequence>MSDSEHSTVSYTFISSDSDVSAWGIPLMDADEVPKMDPYKEVPELKENPKEDPIDYADEDDEEEGKDEESSEDDDDEEEEHLAPTDSTAIASLAIDPVPFIKETEPFETDESTATSPPPPVYRTTLRMSVRSQAPILFLLRQRADIPEADIPSQKRLLLTTPTPTFERDRAALRGGVNTLRRYLSSLCTTHEQERVKASHALARFESHHRTLEAWIAVLETQVHHHEWQRQDANDHATGHIMYIQALEAGARVDTLEDTDSSA</sequence>
<protein>
    <submittedName>
        <fullName evidence="2">Uncharacterized protein</fullName>
    </submittedName>
</protein>
<dbReference type="AlphaFoldDB" id="A0A699HKT2"/>
<organism evidence="2">
    <name type="scientific">Tanacetum cinerariifolium</name>
    <name type="common">Dalmatian daisy</name>
    <name type="synonym">Chrysanthemum cinerariifolium</name>
    <dbReference type="NCBI Taxonomy" id="118510"/>
    <lineage>
        <taxon>Eukaryota</taxon>
        <taxon>Viridiplantae</taxon>
        <taxon>Streptophyta</taxon>
        <taxon>Embryophyta</taxon>
        <taxon>Tracheophyta</taxon>
        <taxon>Spermatophyta</taxon>
        <taxon>Magnoliopsida</taxon>
        <taxon>eudicotyledons</taxon>
        <taxon>Gunneridae</taxon>
        <taxon>Pentapetalae</taxon>
        <taxon>asterids</taxon>
        <taxon>campanulids</taxon>
        <taxon>Asterales</taxon>
        <taxon>Asteraceae</taxon>
        <taxon>Asteroideae</taxon>
        <taxon>Anthemideae</taxon>
        <taxon>Anthemidinae</taxon>
        <taxon>Tanacetum</taxon>
    </lineage>
</organism>
<gene>
    <name evidence="2" type="ORF">Tci_409482</name>
</gene>
<name>A0A699HKT2_TANCI</name>
<evidence type="ECO:0000256" key="1">
    <source>
        <dbReference type="SAM" id="MobiDB-lite"/>
    </source>
</evidence>